<dbReference type="InterPro" id="IPR005828">
    <property type="entry name" value="MFS_sugar_transport-like"/>
</dbReference>
<keyword evidence="10" id="KW-1185">Reference proteome</keyword>
<comment type="caution">
    <text evidence="9">The sequence shown here is derived from an EMBL/GenBank/DDBJ whole genome shotgun (WGS) entry which is preliminary data.</text>
</comment>
<evidence type="ECO:0000259" key="8">
    <source>
        <dbReference type="PROSITE" id="PS50850"/>
    </source>
</evidence>
<dbReference type="InterPro" id="IPR020846">
    <property type="entry name" value="MFS_dom"/>
</dbReference>
<gene>
    <name evidence="9" type="ORF">RGQ29_031645</name>
</gene>
<comment type="similarity">
    <text evidence="2">Belongs to the major facilitator superfamily. Sugar transporter (TC 2.A.1.1) family.</text>
</comment>
<feature type="transmembrane region" description="Helical" evidence="7">
    <location>
        <begin position="53"/>
        <end position="75"/>
    </location>
</feature>
<organism evidence="9 10">
    <name type="scientific">Quercus rubra</name>
    <name type="common">Northern red oak</name>
    <name type="synonym">Quercus borealis</name>
    <dbReference type="NCBI Taxonomy" id="3512"/>
    <lineage>
        <taxon>Eukaryota</taxon>
        <taxon>Viridiplantae</taxon>
        <taxon>Streptophyta</taxon>
        <taxon>Embryophyta</taxon>
        <taxon>Tracheophyta</taxon>
        <taxon>Spermatophyta</taxon>
        <taxon>Magnoliopsida</taxon>
        <taxon>eudicotyledons</taxon>
        <taxon>Gunneridae</taxon>
        <taxon>Pentapetalae</taxon>
        <taxon>rosids</taxon>
        <taxon>fabids</taxon>
        <taxon>Fagales</taxon>
        <taxon>Fagaceae</taxon>
        <taxon>Quercus</taxon>
    </lineage>
</organism>
<keyword evidence="4 7" id="KW-0812">Transmembrane</keyword>
<keyword evidence="3" id="KW-0762">Sugar transport</keyword>
<evidence type="ECO:0000256" key="1">
    <source>
        <dbReference type="ARBA" id="ARBA00004141"/>
    </source>
</evidence>
<comment type="subcellular location">
    <subcellularLocation>
        <location evidence="1">Membrane</location>
        <topology evidence="1">Multi-pass membrane protein</topology>
    </subcellularLocation>
</comment>
<dbReference type="PANTHER" id="PTHR48021:SF25">
    <property type="entry name" value="SUGAR TRANSPORTER ERD6-LIKE 5"/>
    <property type="match status" value="1"/>
</dbReference>
<name>A0AAN7EKW7_QUERU</name>
<evidence type="ECO:0000256" key="6">
    <source>
        <dbReference type="ARBA" id="ARBA00023136"/>
    </source>
</evidence>
<proteinExistence type="inferred from homology"/>
<feature type="transmembrane region" description="Helical" evidence="7">
    <location>
        <begin position="317"/>
        <end position="338"/>
    </location>
</feature>
<dbReference type="PROSITE" id="PS50850">
    <property type="entry name" value="MFS"/>
    <property type="match status" value="1"/>
</dbReference>
<dbReference type="GO" id="GO:0022857">
    <property type="term" value="F:transmembrane transporter activity"/>
    <property type="evidence" value="ECO:0007669"/>
    <property type="project" value="InterPro"/>
</dbReference>
<dbReference type="EMBL" id="JAXUIC010000009">
    <property type="protein sequence ID" value="KAK4573777.1"/>
    <property type="molecule type" value="Genomic_DNA"/>
</dbReference>
<dbReference type="InterPro" id="IPR003663">
    <property type="entry name" value="Sugar/inositol_transpt"/>
</dbReference>
<dbReference type="Proteomes" id="UP001324115">
    <property type="component" value="Unassembled WGS sequence"/>
</dbReference>
<evidence type="ECO:0000256" key="3">
    <source>
        <dbReference type="ARBA" id="ARBA00022597"/>
    </source>
</evidence>
<keyword evidence="6 7" id="KW-0472">Membrane</keyword>
<dbReference type="InterPro" id="IPR050549">
    <property type="entry name" value="MFS_Trehalose_Transporter"/>
</dbReference>
<feature type="transmembrane region" description="Helical" evidence="7">
    <location>
        <begin position="358"/>
        <end position="378"/>
    </location>
</feature>
<dbReference type="AlphaFoldDB" id="A0AAN7EKW7"/>
<feature type="transmembrane region" description="Helical" evidence="7">
    <location>
        <begin position="150"/>
        <end position="168"/>
    </location>
</feature>
<dbReference type="InterPro" id="IPR036259">
    <property type="entry name" value="MFS_trans_sf"/>
</dbReference>
<keyword evidence="5 7" id="KW-1133">Transmembrane helix</keyword>
<protein>
    <recommendedName>
        <fullName evidence="8">Major facilitator superfamily (MFS) profile domain-containing protein</fullName>
    </recommendedName>
</protein>
<dbReference type="PANTHER" id="PTHR48021">
    <property type="match status" value="1"/>
</dbReference>
<dbReference type="GO" id="GO:0016020">
    <property type="term" value="C:membrane"/>
    <property type="evidence" value="ECO:0007669"/>
    <property type="project" value="UniProtKB-SubCell"/>
</dbReference>
<dbReference type="SUPFAM" id="SSF103473">
    <property type="entry name" value="MFS general substrate transporter"/>
    <property type="match status" value="1"/>
</dbReference>
<evidence type="ECO:0000256" key="4">
    <source>
        <dbReference type="ARBA" id="ARBA00022692"/>
    </source>
</evidence>
<sequence length="404" mass="43583">MVRETERLENFAKDEQHQVYGSGTSSGDHVCANSIGCDGGGESQSGSFSATGMVLLSTLVAVSGSYVFGTAVKLWDSSPAQTGIMDDLGLTVAEYSLFGSILTIGAMMGAIVSGQIADYIGRRGAKIFCLAGWLAIAFSKGAWWLDLGRLLVGCGMGLLSYVVPIYIAEITPKNLQGGFTTRTLALIGTIPCLVQLLGLFFSPESPRWLAKIGRKKECEAALQHLRGQNADITPEATEIRYTETLQQLSEARILDLFSWKYAHSLIVSFCIIIFVARVGLMVLQQFGGVNGIAFYASAIFITAALGVILIDKSGRRPLLLVSATGTCLGCLLVGLSFFLQNKELIMQDLQTWTKTTPILVLAGVLVLQLFQGQFFALIKHPKKEQPVKNVILLLSPTFVILSIV</sequence>
<feature type="transmembrane region" description="Helical" evidence="7">
    <location>
        <begin position="292"/>
        <end position="310"/>
    </location>
</feature>
<feature type="domain" description="Major facilitator superfamily (MFS) profile" evidence="8">
    <location>
        <begin position="57"/>
        <end position="404"/>
    </location>
</feature>
<evidence type="ECO:0000313" key="9">
    <source>
        <dbReference type="EMBL" id="KAK4573777.1"/>
    </source>
</evidence>
<evidence type="ECO:0000256" key="2">
    <source>
        <dbReference type="ARBA" id="ARBA00010992"/>
    </source>
</evidence>
<feature type="transmembrane region" description="Helical" evidence="7">
    <location>
        <begin position="95"/>
        <end position="113"/>
    </location>
</feature>
<dbReference type="Pfam" id="PF00083">
    <property type="entry name" value="Sugar_tr"/>
    <property type="match status" value="2"/>
</dbReference>
<evidence type="ECO:0000256" key="5">
    <source>
        <dbReference type="ARBA" id="ARBA00022989"/>
    </source>
</evidence>
<accession>A0AAN7EKW7</accession>
<keyword evidence="3" id="KW-0813">Transport</keyword>
<evidence type="ECO:0000256" key="7">
    <source>
        <dbReference type="SAM" id="Phobius"/>
    </source>
</evidence>
<dbReference type="PRINTS" id="PR00171">
    <property type="entry name" value="SUGRTRNSPORT"/>
</dbReference>
<evidence type="ECO:0000313" key="10">
    <source>
        <dbReference type="Proteomes" id="UP001324115"/>
    </source>
</evidence>
<reference evidence="9 10" key="1">
    <citation type="journal article" date="2023" name="G3 (Bethesda)">
        <title>A haplotype-resolved chromosome-scale genome for Quercus rubra L. provides insights into the genetics of adaptive traits for red oak species.</title>
        <authorList>
            <person name="Kapoor B."/>
            <person name="Jenkins J."/>
            <person name="Schmutz J."/>
            <person name="Zhebentyayeva T."/>
            <person name="Kuelheim C."/>
            <person name="Coggeshall M."/>
            <person name="Heim C."/>
            <person name="Lasky J.R."/>
            <person name="Leites L."/>
            <person name="Islam-Faridi N."/>
            <person name="Romero-Severson J."/>
            <person name="DeLeo V.L."/>
            <person name="Lucas S.M."/>
            <person name="Lazic D."/>
            <person name="Gailing O."/>
            <person name="Carlson J."/>
            <person name="Staton M."/>
        </authorList>
    </citation>
    <scope>NUCLEOTIDE SEQUENCE [LARGE SCALE GENOMIC DNA]</scope>
    <source>
        <strain evidence="9">Pseudo-F2</strain>
    </source>
</reference>
<dbReference type="Gene3D" id="1.20.1250.20">
    <property type="entry name" value="MFS general substrate transporter like domains"/>
    <property type="match status" value="2"/>
</dbReference>
<feature type="transmembrane region" description="Helical" evidence="7">
    <location>
        <begin position="261"/>
        <end position="280"/>
    </location>
</feature>